<comment type="caution">
    <text evidence="13">The sequence shown here is derived from an EMBL/GenBank/DDBJ whole genome shotgun (WGS) entry which is preliminary data.</text>
</comment>
<feature type="binding site" evidence="8">
    <location>
        <position position="460"/>
    </location>
    <ligand>
        <name>AMP</name>
        <dbReference type="ChEBI" id="CHEBI:456215"/>
    </ligand>
</feature>
<dbReference type="EC" id="3.1.4.-" evidence="10"/>
<evidence type="ECO:0000256" key="9">
    <source>
        <dbReference type="PIRSR" id="PIRSR623088-3"/>
    </source>
</evidence>
<dbReference type="EMBL" id="JAWQEG010008930">
    <property type="protein sequence ID" value="KAK3849435.1"/>
    <property type="molecule type" value="Genomic_DNA"/>
</dbReference>
<comment type="cofactor">
    <cofactor evidence="10">
        <name>a divalent metal cation</name>
        <dbReference type="ChEBI" id="CHEBI:60240"/>
    </cofactor>
    <text evidence="10">Binds 2 divalent metal cations per subunit. Site 1 may preferentially bind zinc ions, while site 2 has a preference for magnesium and/or manganese ions.</text>
</comment>
<dbReference type="InterPro" id="IPR036971">
    <property type="entry name" value="PDEase_catalytic_dom_sf"/>
</dbReference>
<accession>A0AAE1EFY3</accession>
<dbReference type="Pfam" id="PF00233">
    <property type="entry name" value="PDEase_I"/>
    <property type="match status" value="1"/>
</dbReference>
<dbReference type="GO" id="GO:0047555">
    <property type="term" value="F:3',5'-cyclic-GMP phosphodiesterase activity"/>
    <property type="evidence" value="ECO:0007669"/>
    <property type="project" value="UniProtKB-EC"/>
</dbReference>
<evidence type="ECO:0000256" key="7">
    <source>
        <dbReference type="PIRSR" id="PIRSR623088-1"/>
    </source>
</evidence>
<comment type="catalytic activity">
    <reaction evidence="1">
        <text>3',5'-cyclic GMP + H2O = GMP + H(+)</text>
        <dbReference type="Rhea" id="RHEA:16957"/>
        <dbReference type="ChEBI" id="CHEBI:15377"/>
        <dbReference type="ChEBI" id="CHEBI:15378"/>
        <dbReference type="ChEBI" id="CHEBI:57746"/>
        <dbReference type="ChEBI" id="CHEBI:58115"/>
        <dbReference type="EC" id="3.1.4.35"/>
    </reaction>
</comment>
<feature type="binding site" evidence="8">
    <location>
        <position position="300"/>
    </location>
    <ligand>
        <name>AMP</name>
        <dbReference type="ChEBI" id="CHEBI:456215"/>
    </ligand>
</feature>
<dbReference type="CDD" id="cd00077">
    <property type="entry name" value="HDc"/>
    <property type="match status" value="1"/>
</dbReference>
<dbReference type="PANTHER" id="PTHR11347">
    <property type="entry name" value="CYCLIC NUCLEOTIDE PHOSPHODIESTERASE"/>
    <property type="match status" value="1"/>
</dbReference>
<keyword evidence="4 10" id="KW-0378">Hydrolase</keyword>
<dbReference type="InterPro" id="IPR023088">
    <property type="entry name" value="PDEase"/>
</dbReference>
<dbReference type="SUPFAM" id="SSF109604">
    <property type="entry name" value="HD-domain/PDEase-like"/>
    <property type="match status" value="1"/>
</dbReference>
<keyword evidence="3 9" id="KW-0479">Metal-binding</keyword>
<reference evidence="13" key="1">
    <citation type="submission" date="2023-10" db="EMBL/GenBank/DDBJ databases">
        <title>Genome assemblies of two species of porcelain crab, Petrolisthes cinctipes and Petrolisthes manimaculis (Anomura: Porcellanidae).</title>
        <authorList>
            <person name="Angst P."/>
        </authorList>
    </citation>
    <scope>NUCLEOTIDE SEQUENCE</scope>
    <source>
        <strain evidence="13">PB745_01</strain>
        <tissue evidence="13">Gill</tissue>
    </source>
</reference>
<feature type="binding site" evidence="9">
    <location>
        <position position="299"/>
    </location>
    <ligand>
        <name>Zn(2+)</name>
        <dbReference type="ChEBI" id="CHEBI:29105"/>
        <label>1</label>
    </ligand>
</feature>
<evidence type="ECO:0000256" key="10">
    <source>
        <dbReference type="RuleBase" id="RU363067"/>
    </source>
</evidence>
<dbReference type="GO" id="GO:0046872">
    <property type="term" value="F:metal ion binding"/>
    <property type="evidence" value="ECO:0007669"/>
    <property type="project" value="UniProtKB-KW"/>
</dbReference>
<dbReference type="Proteomes" id="UP001286313">
    <property type="component" value="Unassembled WGS sequence"/>
</dbReference>
<evidence type="ECO:0000313" key="14">
    <source>
        <dbReference type="Proteomes" id="UP001286313"/>
    </source>
</evidence>
<comment type="pathway">
    <text evidence="5">Purine metabolism; 3',5'-cyclic GMP degradation; GMP from 3',5'-cyclic GMP: step 1/1.</text>
</comment>
<dbReference type="Gene3D" id="1.10.1300.10">
    <property type="entry name" value="3'5'-cyclic nucleotide phosphodiesterase, catalytic domain"/>
    <property type="match status" value="1"/>
</dbReference>
<evidence type="ECO:0000256" key="8">
    <source>
        <dbReference type="PIRSR" id="PIRSR623088-2"/>
    </source>
</evidence>
<dbReference type="PRINTS" id="PR00387">
    <property type="entry name" value="PDIESTERASE1"/>
</dbReference>
<sequence>MVEFQTRRDNITQHCSFVPHRTEGIVCLYVKLCISSEYDATRRERGVAEGGGGGDRDDAVTNTVAAVAAQLQRVFKIEELRADFGARICSLEKRLEIHLFTKCVGVFSVSVRLIERSRAWPRAGDSKRVIEIEKFKYEIADIRDAFLTHNKTRHIDFSRLRPAVTLPATFFSPGTVREHVITLQREPPPYTKYTLTGETVEHLRAPTFDMWQWEPNEMLSLIEHMYADLGIMEEFCISPPVLRNFLVSVQENYRNNPFHNFRHCFSVTQMMYGIINLCRLQDKLPRKDLGVLITSCVCHDLDHPGYNNWYQINARTELAVRYNDTSPLENHHCAVGFRVLANPECNIFSGVPDDVFKELRADIIMLILATDMARHSEIVDDFKNKLDNFDYGNVNHLNVLKMILIKACDISNEVRPNTVAEPWVDCLLEEYFNQAETEKQEGLPVAPFMDREKVTKSSAQIGFIKFVLIPLFESICQLFPQAEERLVAPLRQAKEHYEELKEKEEEIRRTTQGRSGVTNEGGRGGGDGGHRSRSPSSGRSEETERHANKSSAVNNPSQRWTSRPMIL</sequence>
<feature type="compositionally biased region" description="Basic and acidic residues" evidence="11">
    <location>
        <begin position="499"/>
        <end position="509"/>
    </location>
</feature>
<gene>
    <name evidence="13" type="ORF">Pcinc_043813</name>
</gene>
<dbReference type="PROSITE" id="PS00126">
    <property type="entry name" value="PDEASE_I_1"/>
    <property type="match status" value="1"/>
</dbReference>
<feature type="binding site" evidence="8">
    <location>
        <begin position="259"/>
        <end position="263"/>
    </location>
    <ligand>
        <name>AMP</name>
        <dbReference type="ChEBI" id="CHEBI:456215"/>
    </ligand>
</feature>
<proteinExistence type="inferred from homology"/>
<comment type="similarity">
    <text evidence="6">Belongs to the cyclic nucleotide phosphodiesterase family. PDE9 subfamily.</text>
</comment>
<dbReference type="AlphaFoldDB" id="A0AAE1EFY3"/>
<feature type="binding site" evidence="9">
    <location>
        <position position="300"/>
    </location>
    <ligand>
        <name>Zn(2+)</name>
        <dbReference type="ChEBI" id="CHEBI:29105"/>
        <label>2</label>
    </ligand>
</feature>
<evidence type="ECO:0000256" key="1">
    <source>
        <dbReference type="ARBA" id="ARBA00000583"/>
    </source>
</evidence>
<feature type="active site" description="Proton donor" evidence="7">
    <location>
        <position position="259"/>
    </location>
</feature>
<feature type="region of interest" description="Disordered" evidence="11">
    <location>
        <begin position="499"/>
        <end position="567"/>
    </location>
</feature>
<evidence type="ECO:0000256" key="3">
    <source>
        <dbReference type="ARBA" id="ARBA00022723"/>
    </source>
</evidence>
<feature type="domain" description="PDEase" evidence="12">
    <location>
        <begin position="183"/>
        <end position="504"/>
    </location>
</feature>
<feature type="binding site" evidence="9">
    <location>
        <position position="300"/>
    </location>
    <ligand>
        <name>Zn(2+)</name>
        <dbReference type="ChEBI" id="CHEBI:29105"/>
        <label>1</label>
    </ligand>
</feature>
<dbReference type="FunFam" id="1.10.1300.10:FF:000006">
    <property type="entry name" value="Phosphodiesterase 9A"/>
    <property type="match status" value="1"/>
</dbReference>
<evidence type="ECO:0000256" key="6">
    <source>
        <dbReference type="ARBA" id="ARBA00061167"/>
    </source>
</evidence>
<organism evidence="13 14">
    <name type="scientific">Petrolisthes cinctipes</name>
    <name type="common">Flat porcelain crab</name>
    <dbReference type="NCBI Taxonomy" id="88211"/>
    <lineage>
        <taxon>Eukaryota</taxon>
        <taxon>Metazoa</taxon>
        <taxon>Ecdysozoa</taxon>
        <taxon>Arthropoda</taxon>
        <taxon>Crustacea</taxon>
        <taxon>Multicrustacea</taxon>
        <taxon>Malacostraca</taxon>
        <taxon>Eumalacostraca</taxon>
        <taxon>Eucarida</taxon>
        <taxon>Decapoda</taxon>
        <taxon>Pleocyemata</taxon>
        <taxon>Anomura</taxon>
        <taxon>Galatheoidea</taxon>
        <taxon>Porcellanidae</taxon>
        <taxon>Petrolisthes</taxon>
    </lineage>
</organism>
<dbReference type="PROSITE" id="PS51845">
    <property type="entry name" value="PDEASE_I_2"/>
    <property type="match status" value="1"/>
</dbReference>
<evidence type="ECO:0000256" key="4">
    <source>
        <dbReference type="ARBA" id="ARBA00022801"/>
    </source>
</evidence>
<evidence type="ECO:0000259" key="12">
    <source>
        <dbReference type="PROSITE" id="PS51845"/>
    </source>
</evidence>
<feature type="binding site" evidence="9">
    <location>
        <position position="409"/>
    </location>
    <ligand>
        <name>Zn(2+)</name>
        <dbReference type="ChEBI" id="CHEBI:29105"/>
        <label>1</label>
    </ligand>
</feature>
<dbReference type="GO" id="GO:0007165">
    <property type="term" value="P:signal transduction"/>
    <property type="evidence" value="ECO:0007669"/>
    <property type="project" value="InterPro"/>
</dbReference>
<feature type="compositionally biased region" description="Polar residues" evidence="11">
    <location>
        <begin position="549"/>
        <end position="561"/>
    </location>
</feature>
<evidence type="ECO:0000313" key="13">
    <source>
        <dbReference type="EMBL" id="KAK3849435.1"/>
    </source>
</evidence>
<feature type="binding site" evidence="8">
    <location>
        <position position="409"/>
    </location>
    <ligand>
        <name>AMP</name>
        <dbReference type="ChEBI" id="CHEBI:456215"/>
    </ligand>
</feature>
<feature type="binding site" evidence="9">
    <location>
        <position position="263"/>
    </location>
    <ligand>
        <name>Zn(2+)</name>
        <dbReference type="ChEBI" id="CHEBI:29105"/>
        <label>1</label>
    </ligand>
</feature>
<keyword evidence="14" id="KW-1185">Reference proteome</keyword>
<evidence type="ECO:0000256" key="5">
    <source>
        <dbReference type="ARBA" id="ARBA00037913"/>
    </source>
</evidence>
<keyword evidence="2" id="KW-0140">cGMP</keyword>
<name>A0AAE1EFY3_PETCI</name>
<dbReference type="InterPro" id="IPR003607">
    <property type="entry name" value="HD/PDEase_dom"/>
</dbReference>
<dbReference type="InterPro" id="IPR023174">
    <property type="entry name" value="PDEase_CS"/>
</dbReference>
<protein>
    <recommendedName>
        <fullName evidence="10">Phosphodiesterase</fullName>
        <ecNumber evidence="10">3.1.4.-</ecNumber>
    </recommendedName>
</protein>
<evidence type="ECO:0000256" key="11">
    <source>
        <dbReference type="SAM" id="MobiDB-lite"/>
    </source>
</evidence>
<evidence type="ECO:0000256" key="2">
    <source>
        <dbReference type="ARBA" id="ARBA00022535"/>
    </source>
</evidence>
<dbReference type="InterPro" id="IPR002073">
    <property type="entry name" value="PDEase_catalytic_dom"/>
</dbReference>